<dbReference type="EMBL" id="JADOEL010000040">
    <property type="protein sequence ID" value="MBF8179803.1"/>
    <property type="molecule type" value="Genomic_DNA"/>
</dbReference>
<organism evidence="1 2">
    <name type="scientific">Herminiimonas contaminans</name>
    <dbReference type="NCBI Taxonomy" id="1111140"/>
    <lineage>
        <taxon>Bacteria</taxon>
        <taxon>Pseudomonadati</taxon>
        <taxon>Pseudomonadota</taxon>
        <taxon>Betaproteobacteria</taxon>
        <taxon>Burkholderiales</taxon>
        <taxon>Oxalobacteraceae</taxon>
        <taxon>Herminiimonas</taxon>
    </lineage>
</organism>
<dbReference type="Proteomes" id="UP000657372">
    <property type="component" value="Unassembled WGS sequence"/>
</dbReference>
<name>A0ABS0EZ65_9BURK</name>
<gene>
    <name evidence="1" type="ORF">IXC47_19180</name>
</gene>
<evidence type="ECO:0000313" key="2">
    <source>
        <dbReference type="Proteomes" id="UP000657372"/>
    </source>
</evidence>
<proteinExistence type="predicted"/>
<sequence length="80" mass="8738">MSTRPGQPAFECRLVTKSGVLVAVTSSDFLATVQRGIDLKQQWQAVLPGRTLRIHLLYPNGLRVPRADINAALAAIKGKR</sequence>
<evidence type="ECO:0000313" key="1">
    <source>
        <dbReference type="EMBL" id="MBF8179803.1"/>
    </source>
</evidence>
<keyword evidence="2" id="KW-1185">Reference proteome</keyword>
<evidence type="ECO:0008006" key="3">
    <source>
        <dbReference type="Google" id="ProtNLM"/>
    </source>
</evidence>
<comment type="caution">
    <text evidence="1">The sequence shown here is derived from an EMBL/GenBank/DDBJ whole genome shotgun (WGS) entry which is preliminary data.</text>
</comment>
<protein>
    <recommendedName>
        <fullName evidence="3">DUF1905 domain-containing protein</fullName>
    </recommendedName>
</protein>
<accession>A0ABS0EZ65</accession>
<dbReference type="RefSeq" id="WP_195876755.1">
    <property type="nucleotide sequence ID" value="NZ_JADOEL010000040.1"/>
</dbReference>
<reference evidence="1 2" key="1">
    <citation type="submission" date="2020-11" db="EMBL/GenBank/DDBJ databases">
        <title>WGS of Herminiimonas contaminans strain Marseille-Q4544 isolated from planarians Schmidtea mediterranea.</title>
        <authorList>
            <person name="Kangale L."/>
        </authorList>
    </citation>
    <scope>NUCLEOTIDE SEQUENCE [LARGE SCALE GENOMIC DNA]</scope>
    <source>
        <strain evidence="1 2">Marseille-Q4544</strain>
    </source>
</reference>